<dbReference type="GeneID" id="20216596"/>
<dbReference type="HOGENOM" id="CLU_012062_20_4_1"/>
<evidence type="ECO:0000256" key="1">
    <source>
        <dbReference type="PROSITE-ProRule" id="PRU00047"/>
    </source>
</evidence>
<dbReference type="SMART" id="SM00360">
    <property type="entry name" value="RRM"/>
    <property type="match status" value="1"/>
</dbReference>
<gene>
    <name evidence="6" type="primary">20216596</name>
    <name evidence="5" type="ORF">HELRODRAFT_86284</name>
</gene>
<dbReference type="InterPro" id="IPR012677">
    <property type="entry name" value="Nucleotide-bd_a/b_plait_sf"/>
</dbReference>
<dbReference type="Proteomes" id="UP000015101">
    <property type="component" value="Unassembled WGS sequence"/>
</dbReference>
<keyword evidence="1" id="KW-0862">Zinc</keyword>
<dbReference type="AlphaFoldDB" id="T1G699"/>
<dbReference type="EMBL" id="AMQM01006626">
    <property type="status" value="NOT_ANNOTATED_CDS"/>
    <property type="molecule type" value="Genomic_DNA"/>
</dbReference>
<reference evidence="5 7" key="2">
    <citation type="journal article" date="2013" name="Nature">
        <title>Insights into bilaterian evolution from three spiralian genomes.</title>
        <authorList>
            <person name="Simakov O."/>
            <person name="Marletaz F."/>
            <person name="Cho S.J."/>
            <person name="Edsinger-Gonzales E."/>
            <person name="Havlak P."/>
            <person name="Hellsten U."/>
            <person name="Kuo D.H."/>
            <person name="Larsson T."/>
            <person name="Lv J."/>
            <person name="Arendt D."/>
            <person name="Savage R."/>
            <person name="Osoegawa K."/>
            <person name="de Jong P."/>
            <person name="Grimwood J."/>
            <person name="Chapman J.A."/>
            <person name="Shapiro H."/>
            <person name="Aerts A."/>
            <person name="Otillar R.P."/>
            <person name="Terry A.Y."/>
            <person name="Boore J.L."/>
            <person name="Grigoriev I.V."/>
            <person name="Lindberg D.R."/>
            <person name="Seaver E.C."/>
            <person name="Weisblat D.A."/>
            <person name="Putnam N.H."/>
            <person name="Rokhsar D.S."/>
        </authorList>
    </citation>
    <scope>NUCLEOTIDE SEQUENCE</scope>
</reference>
<keyword evidence="1" id="KW-0479">Metal-binding</keyword>
<dbReference type="GO" id="GO:0008270">
    <property type="term" value="F:zinc ion binding"/>
    <property type="evidence" value="ECO:0007669"/>
    <property type="project" value="UniProtKB-KW"/>
</dbReference>
<dbReference type="Pfam" id="PF00076">
    <property type="entry name" value="RRM_1"/>
    <property type="match status" value="1"/>
</dbReference>
<keyword evidence="2" id="KW-0694">RNA-binding</keyword>
<evidence type="ECO:0000259" key="4">
    <source>
        <dbReference type="PROSITE" id="PS50158"/>
    </source>
</evidence>
<evidence type="ECO:0008006" key="8">
    <source>
        <dbReference type="Google" id="ProtNLM"/>
    </source>
</evidence>
<dbReference type="SMART" id="SM00343">
    <property type="entry name" value="ZnF_C2HC"/>
    <property type="match status" value="1"/>
</dbReference>
<protein>
    <recommendedName>
        <fullName evidence="8">CCHC-type domain-containing protein</fullName>
    </recommendedName>
</protein>
<dbReference type="GO" id="GO:0003729">
    <property type="term" value="F:mRNA binding"/>
    <property type="evidence" value="ECO:0000318"/>
    <property type="project" value="GO_Central"/>
</dbReference>
<evidence type="ECO:0000313" key="7">
    <source>
        <dbReference type="Proteomes" id="UP000015101"/>
    </source>
</evidence>
<evidence type="ECO:0000313" key="6">
    <source>
        <dbReference type="EnsemblMetazoa" id="HelroP86284"/>
    </source>
</evidence>
<reference evidence="6" key="3">
    <citation type="submission" date="2015-06" db="UniProtKB">
        <authorList>
            <consortium name="EnsemblMetazoa"/>
        </authorList>
    </citation>
    <scope>IDENTIFICATION</scope>
</reference>
<dbReference type="EnsemblMetazoa" id="HelroT86284">
    <property type="protein sequence ID" value="HelroP86284"/>
    <property type="gene ID" value="HelroG86284"/>
</dbReference>
<dbReference type="FunCoup" id="T1G699">
    <property type="interactions" value="122"/>
</dbReference>
<dbReference type="GO" id="GO:0016607">
    <property type="term" value="C:nuclear speck"/>
    <property type="evidence" value="ECO:0000318"/>
    <property type="project" value="GO_Central"/>
</dbReference>
<dbReference type="PROSITE" id="PS50102">
    <property type="entry name" value="RRM"/>
    <property type="match status" value="1"/>
</dbReference>
<dbReference type="InterPro" id="IPR000504">
    <property type="entry name" value="RRM_dom"/>
</dbReference>
<evidence type="ECO:0000313" key="5">
    <source>
        <dbReference type="EMBL" id="ESN95999.1"/>
    </source>
</evidence>
<reference evidence="7" key="1">
    <citation type="submission" date="2012-12" db="EMBL/GenBank/DDBJ databases">
        <authorList>
            <person name="Hellsten U."/>
            <person name="Grimwood J."/>
            <person name="Chapman J.A."/>
            <person name="Shapiro H."/>
            <person name="Aerts A."/>
            <person name="Otillar R.P."/>
            <person name="Terry A.Y."/>
            <person name="Boore J.L."/>
            <person name="Simakov O."/>
            <person name="Marletaz F."/>
            <person name="Cho S.-J."/>
            <person name="Edsinger-Gonzales E."/>
            <person name="Havlak P."/>
            <person name="Kuo D.-H."/>
            <person name="Larsson T."/>
            <person name="Lv J."/>
            <person name="Arendt D."/>
            <person name="Savage R."/>
            <person name="Osoegawa K."/>
            <person name="de Jong P."/>
            <person name="Lindberg D.R."/>
            <person name="Seaver E.C."/>
            <person name="Weisblat D.A."/>
            <person name="Putnam N.H."/>
            <person name="Grigoriev I.V."/>
            <person name="Rokhsar D.S."/>
        </authorList>
    </citation>
    <scope>NUCLEOTIDE SEQUENCE</scope>
</reference>
<evidence type="ECO:0000256" key="2">
    <source>
        <dbReference type="PROSITE-ProRule" id="PRU00176"/>
    </source>
</evidence>
<dbReference type="InParanoid" id="T1G699"/>
<accession>T1G699</accession>
<feature type="domain" description="CCHC-type" evidence="4">
    <location>
        <begin position="115"/>
        <end position="131"/>
    </location>
</feature>
<dbReference type="PROSITE" id="PS50158">
    <property type="entry name" value="ZF_CCHC"/>
    <property type="match status" value="1"/>
</dbReference>
<dbReference type="RefSeq" id="XP_009025919.1">
    <property type="nucleotide sequence ID" value="XM_009027671.1"/>
</dbReference>
<dbReference type="SUPFAM" id="SSF54928">
    <property type="entry name" value="RNA-binding domain, RBD"/>
    <property type="match status" value="1"/>
</dbReference>
<name>T1G699_HELRO</name>
<dbReference type="InterPro" id="IPR035979">
    <property type="entry name" value="RBD_domain_sf"/>
</dbReference>
<proteinExistence type="predicted"/>
<dbReference type="Gene3D" id="3.30.70.330">
    <property type="match status" value="1"/>
</dbReference>
<dbReference type="PANTHER" id="PTHR48038:SF1">
    <property type="entry name" value="RIBONUCLEOPROTEIN RB97D"/>
    <property type="match status" value="1"/>
</dbReference>
<organism evidence="6 7">
    <name type="scientific">Helobdella robusta</name>
    <name type="common">Californian leech</name>
    <dbReference type="NCBI Taxonomy" id="6412"/>
    <lineage>
        <taxon>Eukaryota</taxon>
        <taxon>Metazoa</taxon>
        <taxon>Spiralia</taxon>
        <taxon>Lophotrochozoa</taxon>
        <taxon>Annelida</taxon>
        <taxon>Clitellata</taxon>
        <taxon>Hirudinea</taxon>
        <taxon>Rhynchobdellida</taxon>
        <taxon>Glossiphoniidae</taxon>
        <taxon>Helobdella</taxon>
    </lineage>
</organism>
<dbReference type="OMA" id="FIEYNDS"/>
<dbReference type="STRING" id="6412.T1G699"/>
<dbReference type="InterPro" id="IPR001878">
    <property type="entry name" value="Znf_CCHC"/>
</dbReference>
<dbReference type="KEGG" id="hro:HELRODRAFT_86284"/>
<dbReference type="CTD" id="20216596"/>
<dbReference type="OrthoDB" id="5970at2759"/>
<dbReference type="GO" id="GO:0000381">
    <property type="term" value="P:regulation of alternative mRNA splicing, via spliceosome"/>
    <property type="evidence" value="ECO:0000318"/>
    <property type="project" value="GO_Central"/>
</dbReference>
<keyword evidence="7" id="KW-1185">Reference proteome</keyword>
<dbReference type="eggNOG" id="KOG0107">
    <property type="taxonomic scope" value="Eukaryota"/>
</dbReference>
<sequence length="158" mass="18664">MGRRSRSRSRSYRSEDDYEEDRNGTRLHIADISPDCNKRDLEREFEKFGEMYELWLARTPPCFGFAVYRRRADAYEAMDALNGKVIGNSRLKITLALPRARERSNRRTGFDSSLRCYQCGERGHFARDCERVGRNRSRFSPDSRRFLFPLLIFLLYSG</sequence>
<dbReference type="EMBL" id="KB097496">
    <property type="protein sequence ID" value="ESN95999.1"/>
    <property type="molecule type" value="Genomic_DNA"/>
</dbReference>
<dbReference type="Gene3D" id="4.10.60.10">
    <property type="entry name" value="Zinc finger, CCHC-type"/>
    <property type="match status" value="1"/>
</dbReference>
<dbReference type="Pfam" id="PF00098">
    <property type="entry name" value="zf-CCHC"/>
    <property type="match status" value="1"/>
</dbReference>
<keyword evidence="1" id="KW-0863">Zinc-finger</keyword>
<evidence type="ECO:0000259" key="3">
    <source>
        <dbReference type="PROSITE" id="PS50102"/>
    </source>
</evidence>
<feature type="domain" description="RRM" evidence="3">
    <location>
        <begin position="25"/>
        <end position="98"/>
    </location>
</feature>
<dbReference type="PANTHER" id="PTHR48038">
    <property type="entry name" value="RIBONUCLEOPROTEIN RB97D"/>
    <property type="match status" value="1"/>
</dbReference>